<evidence type="ECO:0000313" key="3">
    <source>
        <dbReference type="Proteomes" id="UP000002754"/>
    </source>
</evidence>
<accession>A0A094WDD1</accession>
<dbReference type="SUPFAM" id="SSF53163">
    <property type="entry name" value="HybD-like"/>
    <property type="match status" value="1"/>
</dbReference>
<dbReference type="EMBL" id="ALPT02000109">
    <property type="protein sequence ID" value="KGA95734.1"/>
    <property type="molecule type" value="Genomic_DNA"/>
</dbReference>
<dbReference type="EMBL" id="JALP01000257">
    <property type="protein sequence ID" value="THG89160.1"/>
    <property type="molecule type" value="Genomic_DNA"/>
</dbReference>
<protein>
    <recommendedName>
        <fullName evidence="5">Sporulation protein</fullName>
    </recommendedName>
</protein>
<reference evidence="1 3" key="1">
    <citation type="journal article" date="2014" name="Genome Announc.">
        <title>Draft Genome Sequence of Bacillus alcalophilus AV1934, a Classic Alkaliphile Isolated from Human Feces in 1934.</title>
        <authorList>
            <person name="Attie O."/>
            <person name="Jayaprakash A."/>
            <person name="Shah H."/>
            <person name="Paulsen I.T."/>
            <person name="Morino M."/>
            <person name="Takahashi Y."/>
            <person name="Narumi I."/>
            <person name="Sachidanandam R."/>
            <person name="Satoh K."/>
            <person name="Ito M."/>
            <person name="Krulwich T.A."/>
        </authorList>
    </citation>
    <scope>NUCLEOTIDE SEQUENCE [LARGE SCALE GENOMIC DNA]</scope>
    <source>
        <strain evidence="1 3">AV1934</strain>
    </source>
</reference>
<dbReference type="AlphaFoldDB" id="A0A094WDD1"/>
<dbReference type="Pfam" id="PF06866">
    <property type="entry name" value="DUF1256"/>
    <property type="match status" value="1"/>
</dbReference>
<evidence type="ECO:0000313" key="4">
    <source>
        <dbReference type="Proteomes" id="UP000297014"/>
    </source>
</evidence>
<dbReference type="Proteomes" id="UP000297014">
    <property type="component" value="Unassembled WGS sequence"/>
</dbReference>
<dbReference type="Proteomes" id="UP000002754">
    <property type="component" value="Unassembled WGS sequence"/>
</dbReference>
<dbReference type="RefSeq" id="WP_003323781.1">
    <property type="nucleotide sequence ID" value="NZ_ALPT02000109.1"/>
</dbReference>
<proteinExistence type="predicted"/>
<dbReference type="InterPro" id="IPR023430">
    <property type="entry name" value="Pept_HybD-like_dom_sf"/>
</dbReference>
<evidence type="ECO:0008006" key="5">
    <source>
        <dbReference type="Google" id="ProtNLM"/>
    </source>
</evidence>
<comment type="caution">
    <text evidence="1">The sequence shown here is derived from an EMBL/GenBank/DDBJ whole genome shotgun (WGS) entry which is preliminary data.</text>
</comment>
<dbReference type="NCBIfam" id="TIGR02841">
    <property type="entry name" value="spore_YyaC"/>
    <property type="match status" value="1"/>
</dbReference>
<keyword evidence="3" id="KW-1185">Reference proteome</keyword>
<organism evidence="1 3">
    <name type="scientific">Alkalihalobacillus alcalophilus ATCC 27647 = CGMCC 1.3604</name>
    <dbReference type="NCBI Taxonomy" id="1218173"/>
    <lineage>
        <taxon>Bacteria</taxon>
        <taxon>Bacillati</taxon>
        <taxon>Bacillota</taxon>
        <taxon>Bacilli</taxon>
        <taxon>Bacillales</taxon>
        <taxon>Bacillaceae</taxon>
        <taxon>Alkalihalobacillus</taxon>
    </lineage>
</organism>
<sequence>MSTNYRLFSKKTSPFRMHMDHNDIHNEFAKALTFYINNQLDSPLVIVCIGTDRSTGDSLGPLIGSKLESFNLKNFYIYGTLKDPIHAVNMHEKIMRIEQLHDRAFIIAIDACLGKMKSVGDITLAHGPVTPGAAVKKDLPPIGDIHITGIVNIGGMMEYFVLQNTRLYMVMTMADVIATSIQKVDQQLSESPVLESSFETTLKKRRNLANAFSFMNTEKFKL</sequence>
<evidence type="ECO:0000313" key="1">
    <source>
        <dbReference type="EMBL" id="KGA95734.1"/>
    </source>
</evidence>
<dbReference type="InterPro" id="IPR009665">
    <property type="entry name" value="YyaC"/>
</dbReference>
<dbReference type="OrthoDB" id="9815953at2"/>
<dbReference type="STRING" id="1218173.BALCAV_0220690"/>
<dbReference type="eggNOG" id="ENOG50313RY">
    <property type="taxonomic scope" value="Bacteria"/>
</dbReference>
<name>A0A094WDD1_ALKAL</name>
<reference evidence="2 4" key="2">
    <citation type="submission" date="2014-01" db="EMBL/GenBank/DDBJ databases">
        <title>Draft genome sequencing of Bacillus alcalophilus CGMCC 1.3604.</title>
        <authorList>
            <person name="Yang J."/>
            <person name="Diao L."/>
            <person name="Yang S."/>
        </authorList>
    </citation>
    <scope>NUCLEOTIDE SEQUENCE [LARGE SCALE GENOMIC DNA]</scope>
    <source>
        <strain evidence="2 4">CGMCC 1.3604</strain>
    </source>
</reference>
<evidence type="ECO:0000313" key="2">
    <source>
        <dbReference type="EMBL" id="THG89160.1"/>
    </source>
</evidence>
<gene>
    <name evidence="2" type="ORF">AJ85_19250</name>
    <name evidence="1" type="ORF">BALCAV_0220690</name>
</gene>